<keyword evidence="9" id="KW-1185">Reference proteome</keyword>
<dbReference type="InterPro" id="IPR036250">
    <property type="entry name" value="AcylCo_DH-like_C"/>
</dbReference>
<dbReference type="PANTHER" id="PTHR43884">
    <property type="entry name" value="ACYL-COA DEHYDROGENASE"/>
    <property type="match status" value="1"/>
</dbReference>
<evidence type="ECO:0000313" key="9">
    <source>
        <dbReference type="Proteomes" id="UP001139451"/>
    </source>
</evidence>
<keyword evidence="4" id="KW-0274">FAD</keyword>
<dbReference type="Proteomes" id="UP001139451">
    <property type="component" value="Unassembled WGS sequence"/>
</dbReference>
<dbReference type="EMBL" id="JAMLDX010000023">
    <property type="protein sequence ID" value="MCP3732803.1"/>
    <property type="molecule type" value="Genomic_DNA"/>
</dbReference>
<dbReference type="RefSeq" id="WP_254296554.1">
    <property type="nucleotide sequence ID" value="NZ_JAMLDX010000023.1"/>
</dbReference>
<evidence type="ECO:0000259" key="6">
    <source>
        <dbReference type="Pfam" id="PF00441"/>
    </source>
</evidence>
<dbReference type="Pfam" id="PF02771">
    <property type="entry name" value="Acyl-CoA_dh_N"/>
    <property type="match status" value="1"/>
</dbReference>
<organism evidence="8 9">
    <name type="scientific">Sphingomonas tagetis</name>
    <dbReference type="NCBI Taxonomy" id="2949092"/>
    <lineage>
        <taxon>Bacteria</taxon>
        <taxon>Pseudomonadati</taxon>
        <taxon>Pseudomonadota</taxon>
        <taxon>Alphaproteobacteria</taxon>
        <taxon>Sphingomonadales</taxon>
        <taxon>Sphingomonadaceae</taxon>
        <taxon>Sphingomonas</taxon>
    </lineage>
</organism>
<reference evidence="8" key="1">
    <citation type="submission" date="2022-05" db="EMBL/GenBank/DDBJ databases">
        <title>Sphingomonas sp. strain MG17 Genome sequencing and assembly.</title>
        <authorList>
            <person name="Kim I."/>
        </authorList>
    </citation>
    <scope>NUCLEOTIDE SEQUENCE</scope>
    <source>
        <strain evidence="8">MG17</strain>
    </source>
</reference>
<evidence type="ECO:0000256" key="3">
    <source>
        <dbReference type="ARBA" id="ARBA00022630"/>
    </source>
</evidence>
<dbReference type="GO" id="GO:0003995">
    <property type="term" value="F:acyl-CoA dehydrogenase activity"/>
    <property type="evidence" value="ECO:0007669"/>
    <property type="project" value="TreeGrafter"/>
</dbReference>
<comment type="cofactor">
    <cofactor evidence="1">
        <name>FAD</name>
        <dbReference type="ChEBI" id="CHEBI:57692"/>
    </cofactor>
</comment>
<feature type="domain" description="Acyl-CoA dehydrogenase/oxidase N-terminal" evidence="7">
    <location>
        <begin position="6"/>
        <end position="105"/>
    </location>
</feature>
<dbReference type="InterPro" id="IPR009100">
    <property type="entry name" value="AcylCoA_DH/oxidase_NM_dom_sf"/>
</dbReference>
<dbReference type="AlphaFoldDB" id="A0A9X2HKX5"/>
<evidence type="ECO:0000259" key="7">
    <source>
        <dbReference type="Pfam" id="PF02771"/>
    </source>
</evidence>
<dbReference type="InterPro" id="IPR009075">
    <property type="entry name" value="AcylCo_DH/oxidase_C"/>
</dbReference>
<evidence type="ECO:0000256" key="2">
    <source>
        <dbReference type="ARBA" id="ARBA00009347"/>
    </source>
</evidence>
<dbReference type="InterPro" id="IPR037069">
    <property type="entry name" value="AcylCoA_DH/ox_N_sf"/>
</dbReference>
<gene>
    <name evidence="8" type="ORF">M9978_20495</name>
</gene>
<evidence type="ECO:0000256" key="1">
    <source>
        <dbReference type="ARBA" id="ARBA00001974"/>
    </source>
</evidence>
<sequence>MDLLLSDEQQALQDSFQRGVIKELPMDRFHGASRAPEDGSASKTFAELGWLRISLAEALGGLGMGHAEEVLLFRELGRNLGPVSMMAGVLAARVAATAGDTERAEAILDGETDVGLIVAERDDAPSDAPDRFARLFTSAPCSTAVMVRADHAVLVELPDPGPALPCLDETLTMHRVDLRRAREIARIDGPDLWLHGLLLTAATLVGQAESARDMILEYAKVRHTFGRPIGAYQAVRHPIAEMTARCEHARCLTYYAALALDMGRDDAAMQVAAARVVAQEAAARNADGNIQLHGAVGITDELRAHLFMKKSVMLSNLFAGKKPALRRVLDQALMEV</sequence>
<dbReference type="PANTHER" id="PTHR43884:SF20">
    <property type="entry name" value="ACYL-COA DEHYDROGENASE FADE28"/>
    <property type="match status" value="1"/>
</dbReference>
<dbReference type="SUPFAM" id="SSF47203">
    <property type="entry name" value="Acyl-CoA dehydrogenase C-terminal domain-like"/>
    <property type="match status" value="1"/>
</dbReference>
<proteinExistence type="inferred from homology"/>
<keyword evidence="3" id="KW-0285">Flavoprotein</keyword>
<dbReference type="Gene3D" id="1.20.140.10">
    <property type="entry name" value="Butyryl-CoA Dehydrogenase, subunit A, domain 3"/>
    <property type="match status" value="1"/>
</dbReference>
<protein>
    <submittedName>
        <fullName evidence="8">Acyl-CoA dehydrogenase family protein</fullName>
    </submittedName>
</protein>
<dbReference type="Gene3D" id="1.10.540.10">
    <property type="entry name" value="Acyl-CoA dehydrogenase/oxidase, N-terminal domain"/>
    <property type="match status" value="1"/>
</dbReference>
<keyword evidence="5" id="KW-0560">Oxidoreductase</keyword>
<comment type="similarity">
    <text evidence="2">Belongs to the acyl-CoA dehydrogenase family.</text>
</comment>
<dbReference type="SUPFAM" id="SSF56645">
    <property type="entry name" value="Acyl-CoA dehydrogenase NM domain-like"/>
    <property type="match status" value="1"/>
</dbReference>
<dbReference type="GO" id="GO:0050660">
    <property type="term" value="F:flavin adenine dinucleotide binding"/>
    <property type="evidence" value="ECO:0007669"/>
    <property type="project" value="InterPro"/>
</dbReference>
<evidence type="ECO:0000313" key="8">
    <source>
        <dbReference type="EMBL" id="MCP3732803.1"/>
    </source>
</evidence>
<comment type="caution">
    <text evidence="8">The sequence shown here is derived from an EMBL/GenBank/DDBJ whole genome shotgun (WGS) entry which is preliminary data.</text>
</comment>
<evidence type="ECO:0000256" key="4">
    <source>
        <dbReference type="ARBA" id="ARBA00022827"/>
    </source>
</evidence>
<dbReference type="Pfam" id="PF00441">
    <property type="entry name" value="Acyl-CoA_dh_1"/>
    <property type="match status" value="1"/>
</dbReference>
<name>A0A9X2HKX5_9SPHN</name>
<dbReference type="InterPro" id="IPR013786">
    <property type="entry name" value="AcylCoA_DH/ox_N"/>
</dbReference>
<accession>A0A9X2HKX5</accession>
<feature type="domain" description="Acyl-CoA dehydrogenase/oxidase C-terminal" evidence="6">
    <location>
        <begin position="198"/>
        <end position="321"/>
    </location>
</feature>
<evidence type="ECO:0000256" key="5">
    <source>
        <dbReference type="ARBA" id="ARBA00023002"/>
    </source>
</evidence>